<keyword evidence="3 6" id="KW-0812">Transmembrane</keyword>
<dbReference type="GO" id="GO:0022857">
    <property type="term" value="F:transmembrane transporter activity"/>
    <property type="evidence" value="ECO:0007669"/>
    <property type="project" value="InterPro"/>
</dbReference>
<name>A0AAU7W2C5_9MICO</name>
<evidence type="ECO:0000256" key="3">
    <source>
        <dbReference type="ARBA" id="ARBA00022692"/>
    </source>
</evidence>
<protein>
    <submittedName>
        <fullName evidence="7">MFS transporter</fullName>
    </submittedName>
</protein>
<dbReference type="EMBL" id="CP158357">
    <property type="protein sequence ID" value="XBX80491.1"/>
    <property type="molecule type" value="Genomic_DNA"/>
</dbReference>
<keyword evidence="5 6" id="KW-0472">Membrane</keyword>
<keyword evidence="4 6" id="KW-1133">Transmembrane helix</keyword>
<dbReference type="GO" id="GO:0005886">
    <property type="term" value="C:plasma membrane"/>
    <property type="evidence" value="ECO:0007669"/>
    <property type="project" value="UniProtKB-SubCell"/>
</dbReference>
<reference evidence="7" key="1">
    <citation type="submission" date="2024-06" db="EMBL/GenBank/DDBJ databases">
        <title>Draft genome sequence of Microbacterium sp. strain A8/3-1, isolated from Oxytropis tragacanthoides Fisch. ex DC. Root nodules in the Altai region of Russia.</title>
        <authorList>
            <person name="Sazanova A."/>
            <person name="Guro P."/>
            <person name="Kuznetsova I."/>
            <person name="Belimov A."/>
            <person name="Safronova V."/>
        </authorList>
    </citation>
    <scope>NUCLEOTIDE SEQUENCE</scope>
    <source>
        <strain evidence="7">A8/3-1</strain>
    </source>
</reference>
<accession>A0AAU7W2C5</accession>
<feature type="transmembrane region" description="Helical" evidence="6">
    <location>
        <begin position="306"/>
        <end position="328"/>
    </location>
</feature>
<keyword evidence="2" id="KW-1003">Cell membrane</keyword>
<gene>
    <name evidence="7" type="ORF">ABS642_10475</name>
</gene>
<evidence type="ECO:0000256" key="4">
    <source>
        <dbReference type="ARBA" id="ARBA00022989"/>
    </source>
</evidence>
<feature type="transmembrane region" description="Helical" evidence="6">
    <location>
        <begin position="111"/>
        <end position="131"/>
    </location>
</feature>
<organism evidence="7">
    <name type="scientific">Microbacterium sp. A8/3-1</name>
    <dbReference type="NCBI Taxonomy" id="3160749"/>
    <lineage>
        <taxon>Bacteria</taxon>
        <taxon>Bacillati</taxon>
        <taxon>Actinomycetota</taxon>
        <taxon>Actinomycetes</taxon>
        <taxon>Micrococcales</taxon>
        <taxon>Microbacteriaceae</taxon>
        <taxon>Microbacterium</taxon>
    </lineage>
</organism>
<feature type="transmembrane region" description="Helical" evidence="6">
    <location>
        <begin position="220"/>
        <end position="241"/>
    </location>
</feature>
<dbReference type="PANTHER" id="PTHR23513">
    <property type="entry name" value="INTEGRAL MEMBRANE EFFLUX PROTEIN-RELATED"/>
    <property type="match status" value="1"/>
</dbReference>
<feature type="transmembrane region" description="Helical" evidence="6">
    <location>
        <begin position="248"/>
        <end position="268"/>
    </location>
</feature>
<comment type="subcellular location">
    <subcellularLocation>
        <location evidence="1">Cell membrane</location>
        <topology evidence="1">Multi-pass membrane protein</topology>
    </subcellularLocation>
</comment>
<feature type="transmembrane region" description="Helical" evidence="6">
    <location>
        <begin position="274"/>
        <end position="294"/>
    </location>
</feature>
<evidence type="ECO:0000256" key="6">
    <source>
        <dbReference type="SAM" id="Phobius"/>
    </source>
</evidence>
<dbReference type="Pfam" id="PF07690">
    <property type="entry name" value="MFS_1"/>
    <property type="match status" value="1"/>
</dbReference>
<evidence type="ECO:0000313" key="7">
    <source>
        <dbReference type="EMBL" id="XBX80491.1"/>
    </source>
</evidence>
<evidence type="ECO:0000256" key="5">
    <source>
        <dbReference type="ARBA" id="ARBA00023136"/>
    </source>
</evidence>
<feature type="transmembrane region" description="Helical" evidence="6">
    <location>
        <begin position="334"/>
        <end position="353"/>
    </location>
</feature>
<evidence type="ECO:0000256" key="1">
    <source>
        <dbReference type="ARBA" id="ARBA00004651"/>
    </source>
</evidence>
<dbReference type="AlphaFoldDB" id="A0AAU7W2C5"/>
<feature type="transmembrane region" description="Helical" evidence="6">
    <location>
        <begin position="188"/>
        <end position="208"/>
    </location>
</feature>
<feature type="transmembrane region" description="Helical" evidence="6">
    <location>
        <begin position="6"/>
        <end position="30"/>
    </location>
</feature>
<dbReference type="PANTHER" id="PTHR23513:SF11">
    <property type="entry name" value="STAPHYLOFERRIN A TRANSPORTER"/>
    <property type="match status" value="1"/>
</dbReference>
<dbReference type="RefSeq" id="WP_350353292.1">
    <property type="nucleotide sequence ID" value="NZ_CP158357.1"/>
</dbReference>
<dbReference type="InterPro" id="IPR011701">
    <property type="entry name" value="MFS"/>
</dbReference>
<dbReference type="Gene3D" id="1.20.1250.20">
    <property type="entry name" value="MFS general substrate transporter like domains"/>
    <property type="match status" value="1"/>
</dbReference>
<evidence type="ECO:0000256" key="2">
    <source>
        <dbReference type="ARBA" id="ARBA00022475"/>
    </source>
</evidence>
<feature type="transmembrane region" description="Helical" evidence="6">
    <location>
        <begin position="42"/>
        <end position="62"/>
    </location>
</feature>
<feature type="transmembrane region" description="Helical" evidence="6">
    <location>
        <begin position="68"/>
        <end position="90"/>
    </location>
</feature>
<feature type="transmembrane region" description="Helical" evidence="6">
    <location>
        <begin position="137"/>
        <end position="155"/>
    </location>
</feature>
<dbReference type="InterPro" id="IPR036259">
    <property type="entry name" value="MFS_trans_sf"/>
</dbReference>
<sequence>MLAAQTVSVGAGTGILAACLTLPHLAGPLVAPLLDRWTAKRALLATAGVVYGVALLGAAILLVSSLVWASAGCLVVAGAMGPMLTGGLSSRLSDLAGRSSRTARRVQGMDALTYGIGASIGPAFVGVSAAAFGPFSAIGATAVVAIIGAALILTLPRVVDGKKEGTTANPWRAVSVLFREPGLFRTTIITAITAIPLGAMPLIAVASAEQARMPAANTAGLMTAFGVGNLLASLGVIMVPLRGEANRLVIRTGAVVAATFGLGLLVTWPPIGYVVFALIGAASGVLFTASLAARSAYSPPGAAGQVFISMAGIKVACSSSGAALAGAFLPIGGFAMFAIATVFAFGALGIAALDRRRPLDPATDV</sequence>
<proteinExistence type="predicted"/>
<dbReference type="SUPFAM" id="SSF103473">
    <property type="entry name" value="MFS general substrate transporter"/>
    <property type="match status" value="1"/>
</dbReference>